<feature type="compositionally biased region" description="Acidic residues" evidence="1">
    <location>
        <begin position="343"/>
        <end position="353"/>
    </location>
</feature>
<proteinExistence type="predicted"/>
<protein>
    <submittedName>
        <fullName evidence="2">Uncharacterized protein</fullName>
    </submittedName>
</protein>
<evidence type="ECO:0000256" key="1">
    <source>
        <dbReference type="SAM" id="MobiDB-lite"/>
    </source>
</evidence>
<comment type="caution">
    <text evidence="2">The sequence shown here is derived from an EMBL/GenBank/DDBJ whole genome shotgun (WGS) entry which is preliminary data.</text>
</comment>
<sequence length="676" mass="77572">KVSLMLEILSRRFFLKLNLSDHKSILMDLQGTLKGKWRYLILAITPIHNHVLIPNYQDFKIQDFRYSDGFECFQAINIGRYEHATAIVHHHSIRFKMNNKKRIVNLKHFREMLQICPRIPNQQFDELPFKEEILAFLRELGYSGGIKMITDVNINKLHQPWRSFAAVINKCPSGKSTEHKDAKKSNEMYYHRFTKVIINFFMTKDQSIPNRKKNTKQYGAILLVELTNEAIKNSKYYKEYYVIASGAEPPKTKASIRKKQSSFDTTMPPLTIIGKRLNTLAKMGQPAKEKQPAKSSKAKGPTVLSEVPDVPTYESDDEEMSWKSSEDDDDDDDDEVKISEHDNDVDDQNNDGDDFIHPKFSSHHEEDKDEESFDSIVQTPSQVENTDDEDNNEDSHGMNVEGNEGGNEEDDADELYRDVNIYLEGRDIQMSSSVSSCFISNMLNPSPDTGIDSIFESTPRVDVLVMTTAELPLLSTITLPPPSIPIISHVQQTPFDHRLKTLETNFSKFMQTNQSAEAISLIPGIVDKYIDHRMNEAVKVAVRLQSDRHRDEAQAKNKEFLNKIDENIQKIIKEQVKEQFKVQVSKILPKIKKTVNEQLEAEVLTCLFNSSKTSHAVAADLYELELKKILIDKMESNKSIHRSDEQKNLYKALVNAYECDNLILDTYGDAVTLKRR</sequence>
<gene>
    <name evidence="2" type="ORF">Tci_432829</name>
</gene>
<feature type="compositionally biased region" description="Basic and acidic residues" evidence="1">
    <location>
        <begin position="354"/>
        <end position="366"/>
    </location>
</feature>
<organism evidence="2">
    <name type="scientific">Tanacetum cinerariifolium</name>
    <name type="common">Dalmatian daisy</name>
    <name type="synonym">Chrysanthemum cinerariifolium</name>
    <dbReference type="NCBI Taxonomy" id="118510"/>
    <lineage>
        <taxon>Eukaryota</taxon>
        <taxon>Viridiplantae</taxon>
        <taxon>Streptophyta</taxon>
        <taxon>Embryophyta</taxon>
        <taxon>Tracheophyta</taxon>
        <taxon>Spermatophyta</taxon>
        <taxon>Magnoliopsida</taxon>
        <taxon>eudicotyledons</taxon>
        <taxon>Gunneridae</taxon>
        <taxon>Pentapetalae</taxon>
        <taxon>asterids</taxon>
        <taxon>campanulids</taxon>
        <taxon>Asterales</taxon>
        <taxon>Asteraceae</taxon>
        <taxon>Asteroideae</taxon>
        <taxon>Anthemideae</taxon>
        <taxon>Anthemidinae</taxon>
        <taxon>Tanacetum</taxon>
    </lineage>
</organism>
<feature type="non-terminal residue" evidence="2">
    <location>
        <position position="1"/>
    </location>
</feature>
<name>A0A699HRB6_TANCI</name>
<dbReference type="AlphaFoldDB" id="A0A699HRB6"/>
<evidence type="ECO:0000313" key="2">
    <source>
        <dbReference type="EMBL" id="GEY60855.1"/>
    </source>
</evidence>
<feature type="compositionally biased region" description="Acidic residues" evidence="1">
    <location>
        <begin position="326"/>
        <end position="335"/>
    </location>
</feature>
<accession>A0A699HRB6</accession>
<feature type="region of interest" description="Disordered" evidence="1">
    <location>
        <begin position="283"/>
        <end position="413"/>
    </location>
</feature>
<dbReference type="EMBL" id="BKCJ010193169">
    <property type="protein sequence ID" value="GEY60855.1"/>
    <property type="molecule type" value="Genomic_DNA"/>
</dbReference>
<reference evidence="2" key="1">
    <citation type="journal article" date="2019" name="Sci. Rep.">
        <title>Draft genome of Tanacetum cinerariifolium, the natural source of mosquito coil.</title>
        <authorList>
            <person name="Yamashiro T."/>
            <person name="Shiraishi A."/>
            <person name="Satake H."/>
            <person name="Nakayama K."/>
        </authorList>
    </citation>
    <scope>NUCLEOTIDE SEQUENCE</scope>
</reference>